<dbReference type="InterPro" id="IPR041496">
    <property type="entry name" value="YitH/HolE_GNAT"/>
</dbReference>
<evidence type="ECO:0000259" key="2">
    <source>
        <dbReference type="PROSITE" id="PS51186"/>
    </source>
</evidence>
<dbReference type="Pfam" id="PF18014">
    <property type="entry name" value="Acetyltransf_18"/>
    <property type="match status" value="1"/>
</dbReference>
<dbReference type="Proteomes" id="UP001492380">
    <property type="component" value="Unassembled WGS sequence"/>
</dbReference>
<reference evidence="3 4" key="1">
    <citation type="submission" date="2024-04" db="EMBL/GenBank/DDBJ databases">
        <title>Phyllosticta paracitricarpa is synonymous to the EU quarantine fungus P. citricarpa based on phylogenomic analyses.</title>
        <authorList>
            <consortium name="Lawrence Berkeley National Laboratory"/>
            <person name="Van Ingen-Buijs V.A."/>
            <person name="Van Westerhoven A.C."/>
            <person name="Haridas S."/>
            <person name="Skiadas P."/>
            <person name="Martin F."/>
            <person name="Groenewald J.Z."/>
            <person name="Crous P.W."/>
            <person name="Seidl M.F."/>
        </authorList>
    </citation>
    <scope>NUCLEOTIDE SEQUENCE [LARGE SCALE GENOMIC DNA]</scope>
    <source>
        <strain evidence="3 4">CBS 123374</strain>
    </source>
</reference>
<proteinExistence type="predicted"/>
<dbReference type="InterPro" id="IPR052729">
    <property type="entry name" value="Acyl/Acetyltrans_Enzymes"/>
</dbReference>
<dbReference type="InterPro" id="IPR000182">
    <property type="entry name" value="GNAT_dom"/>
</dbReference>
<dbReference type="EMBL" id="JBBWRZ010000004">
    <property type="protein sequence ID" value="KAK8238056.1"/>
    <property type="molecule type" value="Genomic_DNA"/>
</dbReference>
<organism evidence="3 4">
    <name type="scientific">Phyllosticta capitalensis</name>
    <dbReference type="NCBI Taxonomy" id="121624"/>
    <lineage>
        <taxon>Eukaryota</taxon>
        <taxon>Fungi</taxon>
        <taxon>Dikarya</taxon>
        <taxon>Ascomycota</taxon>
        <taxon>Pezizomycotina</taxon>
        <taxon>Dothideomycetes</taxon>
        <taxon>Dothideomycetes incertae sedis</taxon>
        <taxon>Botryosphaeriales</taxon>
        <taxon>Phyllostictaceae</taxon>
        <taxon>Phyllosticta</taxon>
    </lineage>
</organism>
<comment type="caution">
    <text evidence="3">The sequence shown here is derived from an EMBL/GenBank/DDBJ whole genome shotgun (WGS) entry which is preliminary data.</text>
</comment>
<dbReference type="Gene3D" id="3.40.630.30">
    <property type="match status" value="1"/>
</dbReference>
<name>A0ABR1YST5_9PEZI</name>
<dbReference type="Gene3D" id="3.40.630.90">
    <property type="match status" value="1"/>
</dbReference>
<gene>
    <name evidence="3" type="ORF">HDK90DRAFT_211937</name>
</gene>
<dbReference type="PANTHER" id="PTHR47237:SF1">
    <property type="entry name" value="SLL0310 PROTEIN"/>
    <property type="match status" value="1"/>
</dbReference>
<feature type="region of interest" description="Disordered" evidence="1">
    <location>
        <begin position="61"/>
        <end position="83"/>
    </location>
</feature>
<dbReference type="CDD" id="cd04301">
    <property type="entry name" value="NAT_SF"/>
    <property type="match status" value="1"/>
</dbReference>
<protein>
    <submittedName>
        <fullName evidence="3">Acyl-CoA N-acyltransferase</fullName>
    </submittedName>
</protein>
<keyword evidence="4" id="KW-1185">Reference proteome</keyword>
<sequence length="361" mass="39177">MVLASNDQFQVSLASSSKIGDFWYDQVCKLHWNRCRADHDTHWISSEGSYLVLHPNNTTSTDAGAGAASPDGSTASDPSSTADIEPDAEPLGIILALPYANKTGWLGFFIVDEAHRGEGGGRLLFDAALKYLESKGVTTIGLDAVQDQVGRYKKSGFEPAGTVKALERQSLSELPMVPEGSGPLAEDADAARVLLSKTKEQLADLTGATGKSLLESDMECTGFERRELWLRSQALLDREDSWGLAITKLDNLDELRSWILVRDCGDGYKIGPLYATSKLHALVLLRAVMAKIAVRDGGSEKRLSAEVWCGNPDALGVFQRMGFHTVFDFERMWLDGKVPDAQAPGGKASREAYAWFCAGEG</sequence>
<dbReference type="PANTHER" id="PTHR47237">
    <property type="entry name" value="SLL0310 PROTEIN"/>
    <property type="match status" value="1"/>
</dbReference>
<feature type="domain" description="N-acetyltransferase" evidence="2">
    <location>
        <begin position="40"/>
        <end position="181"/>
    </location>
</feature>
<dbReference type="InterPro" id="IPR016181">
    <property type="entry name" value="Acyl_CoA_acyltransferase"/>
</dbReference>
<accession>A0ABR1YST5</accession>
<dbReference type="PROSITE" id="PS51186">
    <property type="entry name" value="GNAT"/>
    <property type="match status" value="1"/>
</dbReference>
<evidence type="ECO:0000256" key="1">
    <source>
        <dbReference type="SAM" id="MobiDB-lite"/>
    </source>
</evidence>
<evidence type="ECO:0000313" key="4">
    <source>
        <dbReference type="Proteomes" id="UP001492380"/>
    </source>
</evidence>
<dbReference type="SUPFAM" id="SSF55729">
    <property type="entry name" value="Acyl-CoA N-acyltransferases (Nat)"/>
    <property type="match status" value="1"/>
</dbReference>
<dbReference type="Pfam" id="PF00583">
    <property type="entry name" value="Acetyltransf_1"/>
    <property type="match status" value="1"/>
</dbReference>
<evidence type="ECO:0000313" key="3">
    <source>
        <dbReference type="EMBL" id="KAK8238056.1"/>
    </source>
</evidence>